<dbReference type="OrthoDB" id="7346917at2"/>
<gene>
    <name evidence="2" type="ORF">PFRI_04130</name>
</gene>
<feature type="domain" description="VOC" evidence="1">
    <location>
        <begin position="14"/>
        <end position="138"/>
    </location>
</feature>
<dbReference type="RefSeq" id="WP_072629103.1">
    <property type="nucleotide sequence ID" value="NZ_MLCB01000033.1"/>
</dbReference>
<dbReference type="STRING" id="696762.PFRI_04130"/>
<proteinExistence type="predicted"/>
<dbReference type="AlphaFoldDB" id="A0A1L9P1F6"/>
<sequence>MDYETVGAADFGASLTGLGLNILVRDVVAQAAFLSEVFGIKAHRVSPDFAIMTYGDQVFQLHSDGTYHSHPLPSLMPESGPRGGGAAFHLFATDPDVAASKAEGAGGHILQEPTNKPHGLREACILCANGYAWVPSRQLTQEESNTQ</sequence>
<name>A0A1L9P1F6_9RHOB</name>
<protein>
    <submittedName>
        <fullName evidence="2">Glyoxalase-like domain protein</fullName>
    </submittedName>
</protein>
<evidence type="ECO:0000313" key="3">
    <source>
        <dbReference type="Proteomes" id="UP000184514"/>
    </source>
</evidence>
<dbReference type="Proteomes" id="UP000184514">
    <property type="component" value="Unassembled WGS sequence"/>
</dbReference>
<accession>A0A1L9P1F6</accession>
<dbReference type="SUPFAM" id="SSF54593">
    <property type="entry name" value="Glyoxalase/Bleomycin resistance protein/Dihydroxybiphenyl dioxygenase"/>
    <property type="match status" value="1"/>
</dbReference>
<dbReference type="InterPro" id="IPR004360">
    <property type="entry name" value="Glyas_Fos-R_dOase_dom"/>
</dbReference>
<evidence type="ECO:0000259" key="1">
    <source>
        <dbReference type="PROSITE" id="PS51819"/>
    </source>
</evidence>
<dbReference type="EMBL" id="MLCB01000033">
    <property type="protein sequence ID" value="OJI95322.1"/>
    <property type="molecule type" value="Genomic_DNA"/>
</dbReference>
<dbReference type="Pfam" id="PF00903">
    <property type="entry name" value="Glyoxalase"/>
    <property type="match status" value="1"/>
</dbReference>
<dbReference type="PROSITE" id="PS51819">
    <property type="entry name" value="VOC"/>
    <property type="match status" value="1"/>
</dbReference>
<organism evidence="2 3">
    <name type="scientific">Planktotalea frisia</name>
    <dbReference type="NCBI Taxonomy" id="696762"/>
    <lineage>
        <taxon>Bacteria</taxon>
        <taxon>Pseudomonadati</taxon>
        <taxon>Pseudomonadota</taxon>
        <taxon>Alphaproteobacteria</taxon>
        <taxon>Rhodobacterales</taxon>
        <taxon>Paracoccaceae</taxon>
        <taxon>Planktotalea</taxon>
    </lineage>
</organism>
<comment type="caution">
    <text evidence="2">The sequence shown here is derived from an EMBL/GenBank/DDBJ whole genome shotgun (WGS) entry which is preliminary data.</text>
</comment>
<dbReference type="Gene3D" id="3.10.180.10">
    <property type="entry name" value="2,3-Dihydroxybiphenyl 1,2-Dioxygenase, domain 1"/>
    <property type="match status" value="1"/>
</dbReference>
<dbReference type="InterPro" id="IPR037523">
    <property type="entry name" value="VOC_core"/>
</dbReference>
<dbReference type="InterPro" id="IPR029068">
    <property type="entry name" value="Glyas_Bleomycin-R_OHBP_Dase"/>
</dbReference>
<reference evidence="2 3" key="1">
    <citation type="submission" date="2016-10" db="EMBL/GenBank/DDBJ databases">
        <title>Genome sequence of Planktotalea frisia SH6-1.</title>
        <authorList>
            <person name="Poehlein A."/>
            <person name="Bakenhus I."/>
            <person name="Voget S."/>
            <person name="Brinkhoff T."/>
            <person name="Simon M."/>
        </authorList>
    </citation>
    <scope>NUCLEOTIDE SEQUENCE [LARGE SCALE GENOMIC DNA]</scope>
    <source>
        <strain evidence="2 3">SH6-1</strain>
    </source>
</reference>
<keyword evidence="3" id="KW-1185">Reference proteome</keyword>
<evidence type="ECO:0000313" key="2">
    <source>
        <dbReference type="EMBL" id="OJI95322.1"/>
    </source>
</evidence>